<evidence type="ECO:0000313" key="1">
    <source>
        <dbReference type="EMBL" id="TCO79642.1"/>
    </source>
</evidence>
<name>A0A4R2L1Y9_9GAMM</name>
<dbReference type="SUPFAM" id="SSF53474">
    <property type="entry name" value="alpha/beta-Hydrolases"/>
    <property type="match status" value="2"/>
</dbReference>
<evidence type="ECO:0000313" key="2">
    <source>
        <dbReference type="Proteomes" id="UP000295765"/>
    </source>
</evidence>
<dbReference type="Gene3D" id="3.40.50.1820">
    <property type="entry name" value="alpha/beta hydrolase"/>
    <property type="match status" value="1"/>
</dbReference>
<dbReference type="Proteomes" id="UP000295765">
    <property type="component" value="Unassembled WGS sequence"/>
</dbReference>
<accession>A0A4R2L1Y9</accession>
<dbReference type="AlphaFoldDB" id="A0A4R2L1Y9"/>
<reference evidence="1 2" key="1">
    <citation type="submission" date="2019-03" db="EMBL/GenBank/DDBJ databases">
        <title>Genomic Encyclopedia of Type Strains, Phase IV (KMG-IV): sequencing the most valuable type-strain genomes for metagenomic binning, comparative biology and taxonomic classification.</title>
        <authorList>
            <person name="Goeker M."/>
        </authorList>
    </citation>
    <scope>NUCLEOTIDE SEQUENCE [LARGE SCALE GENOMIC DNA]</scope>
    <source>
        <strain evidence="1 2">DSM 25287</strain>
    </source>
</reference>
<gene>
    <name evidence="1" type="ORF">EV699_11828</name>
</gene>
<organism evidence="1 2">
    <name type="scientific">Plasticicumulans lactativorans</name>
    <dbReference type="NCBI Taxonomy" id="1133106"/>
    <lineage>
        <taxon>Bacteria</taxon>
        <taxon>Pseudomonadati</taxon>
        <taxon>Pseudomonadota</taxon>
        <taxon>Gammaproteobacteria</taxon>
        <taxon>Candidatus Competibacteraceae</taxon>
        <taxon>Plasticicumulans</taxon>
    </lineage>
</organism>
<dbReference type="OrthoDB" id="9779853at2"/>
<sequence length="124" mass="12722">MPQIDLAGEPLGYEGRGPAGGRDVLLVHGAGGDHRPWPAALAPRPRAPGAHAEVPAHFVAARRGELRVPAQVITGSADAMTPPKSAAIAGARLQLVDDAGHLPACDRPALLREALAGFLARPEA</sequence>
<protein>
    <submittedName>
        <fullName evidence="1">Uncharacterized protein</fullName>
    </submittedName>
</protein>
<dbReference type="InterPro" id="IPR029058">
    <property type="entry name" value="AB_hydrolase_fold"/>
</dbReference>
<dbReference type="EMBL" id="SLWY01000018">
    <property type="protein sequence ID" value="TCO79642.1"/>
    <property type="molecule type" value="Genomic_DNA"/>
</dbReference>
<comment type="caution">
    <text evidence="1">The sequence shown here is derived from an EMBL/GenBank/DDBJ whole genome shotgun (WGS) entry which is preliminary data.</text>
</comment>
<dbReference type="RefSeq" id="WP_132544497.1">
    <property type="nucleotide sequence ID" value="NZ_SLWY01000018.1"/>
</dbReference>
<keyword evidence="2" id="KW-1185">Reference proteome</keyword>
<proteinExistence type="predicted"/>